<keyword evidence="3" id="KW-1185">Reference proteome</keyword>
<evidence type="ECO:0000256" key="1">
    <source>
        <dbReference type="SAM" id="SignalP"/>
    </source>
</evidence>
<keyword evidence="1" id="KW-0732">Signal</keyword>
<gene>
    <name evidence="2" type="ORF">CASFOL_017709</name>
</gene>
<reference evidence="3" key="1">
    <citation type="journal article" date="2024" name="IScience">
        <title>Strigolactones Initiate the Formation of Haustorium-like Structures in Castilleja.</title>
        <authorList>
            <person name="Buerger M."/>
            <person name="Peterson D."/>
            <person name="Chory J."/>
        </authorList>
    </citation>
    <scope>NUCLEOTIDE SEQUENCE [LARGE SCALE GENOMIC DNA]</scope>
</reference>
<accession>A0ABD3D7Q0</accession>
<proteinExistence type="predicted"/>
<dbReference type="Proteomes" id="UP001632038">
    <property type="component" value="Unassembled WGS sequence"/>
</dbReference>
<feature type="signal peptide" evidence="1">
    <location>
        <begin position="1"/>
        <end position="24"/>
    </location>
</feature>
<name>A0ABD3D7Q0_9LAMI</name>
<evidence type="ECO:0000313" key="2">
    <source>
        <dbReference type="EMBL" id="KAL3638338.1"/>
    </source>
</evidence>
<organism evidence="2 3">
    <name type="scientific">Castilleja foliolosa</name>
    <dbReference type="NCBI Taxonomy" id="1961234"/>
    <lineage>
        <taxon>Eukaryota</taxon>
        <taxon>Viridiplantae</taxon>
        <taxon>Streptophyta</taxon>
        <taxon>Embryophyta</taxon>
        <taxon>Tracheophyta</taxon>
        <taxon>Spermatophyta</taxon>
        <taxon>Magnoliopsida</taxon>
        <taxon>eudicotyledons</taxon>
        <taxon>Gunneridae</taxon>
        <taxon>Pentapetalae</taxon>
        <taxon>asterids</taxon>
        <taxon>lamiids</taxon>
        <taxon>Lamiales</taxon>
        <taxon>Orobanchaceae</taxon>
        <taxon>Pedicularideae</taxon>
        <taxon>Castillejinae</taxon>
        <taxon>Castilleja</taxon>
    </lineage>
</organism>
<dbReference type="EMBL" id="JAVIJP010000019">
    <property type="protein sequence ID" value="KAL3638338.1"/>
    <property type="molecule type" value="Genomic_DNA"/>
</dbReference>
<comment type="caution">
    <text evidence="2">The sequence shown here is derived from an EMBL/GenBank/DDBJ whole genome shotgun (WGS) entry which is preliminary data.</text>
</comment>
<protein>
    <submittedName>
        <fullName evidence="2">Uncharacterized protein</fullName>
    </submittedName>
</protein>
<feature type="chain" id="PRO_5044741916" evidence="1">
    <location>
        <begin position="25"/>
        <end position="111"/>
    </location>
</feature>
<dbReference type="AlphaFoldDB" id="A0ABD3D7Q0"/>
<sequence length="111" mass="12219">MAFIRCFMFVFLLIVLSISYNGEARTLTQNSSPLEENKIMNDPLRNELLLPASRICALYGSCEQSSTPSKSTNHLMAKNIHGEKDSVMMSNNHLGDEKIPPAVICSLIGGC</sequence>
<evidence type="ECO:0000313" key="3">
    <source>
        <dbReference type="Proteomes" id="UP001632038"/>
    </source>
</evidence>